<dbReference type="Pfam" id="PF03107">
    <property type="entry name" value="C1_2"/>
    <property type="match status" value="5"/>
</dbReference>
<feature type="domain" description="Phorbol-ester/DAG-type" evidence="5">
    <location>
        <begin position="230"/>
        <end position="278"/>
    </location>
</feature>
<dbReference type="InterPro" id="IPR002219">
    <property type="entry name" value="PKC_DAG/PE"/>
</dbReference>
<dbReference type="SMART" id="SM00109">
    <property type="entry name" value="C1"/>
    <property type="match status" value="5"/>
</dbReference>
<evidence type="ECO:0000256" key="1">
    <source>
        <dbReference type="ARBA" id="ARBA00022723"/>
    </source>
</evidence>
<feature type="domain" description="Phorbol-ester/DAG-type" evidence="5">
    <location>
        <begin position="172"/>
        <end position="229"/>
    </location>
</feature>
<feature type="domain" description="Zinc finger PHD-type" evidence="6">
    <location>
        <begin position="246"/>
        <end position="308"/>
    </location>
</feature>
<evidence type="ECO:0000259" key="5">
    <source>
        <dbReference type="SMART" id="SM00109"/>
    </source>
</evidence>
<keyword evidence="8" id="KW-1185">Reference proteome</keyword>
<sequence>MDIIHGPAYICEACDDDFVFHKSCAEMPPQFQKDTFHPHPLRFNVFNLFVCDACRRLMVSFFSYKCMNCELKLDFKCAMSIFNDENEITKCDEEDHQGTTIHHFCHPHQLTRCMFEITNFEKSWGSRKLKCVACKEEIQGTLYICLACKFIIHESCINEMPRQVQRSPFHPHHVLFPQTFLQHRDANRQVLCYACRERVGGFSFYCNGCDVNLHVSCAKYPTRAIKHTCHPHNLLQLGKSIIHNISCNVCGEGCNNSCFSCKKCDFNIHPQCIPLPSSFTHKRHLHQLVLVSLVVEEDTGDYYCNICETEMNSKLQVYYCDECNYITHIDCVLSEVRHPQLK</sequence>
<feature type="domain" description="Zinc finger PHD-type" evidence="6">
    <location>
        <begin position="191"/>
        <end position="233"/>
    </location>
</feature>
<dbReference type="SMART" id="SM00249">
    <property type="entry name" value="PHD"/>
    <property type="match status" value="2"/>
</dbReference>
<dbReference type="InterPro" id="IPR046349">
    <property type="entry name" value="C1-like_sf"/>
</dbReference>
<reference evidence="7 8" key="1">
    <citation type="journal article" date="2024" name="G3 (Bethesda)">
        <title>Genome assembly of Hibiscus sabdariffa L. provides insights into metabolisms of medicinal natural products.</title>
        <authorList>
            <person name="Kim T."/>
        </authorList>
    </citation>
    <scope>NUCLEOTIDE SEQUENCE [LARGE SCALE GENOMIC DNA]</scope>
    <source>
        <strain evidence="7">TK-2024</strain>
        <tissue evidence="7">Old leaves</tissue>
    </source>
</reference>
<evidence type="ECO:0000259" key="6">
    <source>
        <dbReference type="SMART" id="SM00249"/>
    </source>
</evidence>
<evidence type="ECO:0000256" key="4">
    <source>
        <dbReference type="ARBA" id="ARBA00022833"/>
    </source>
</evidence>
<organism evidence="7 8">
    <name type="scientific">Hibiscus sabdariffa</name>
    <name type="common">roselle</name>
    <dbReference type="NCBI Taxonomy" id="183260"/>
    <lineage>
        <taxon>Eukaryota</taxon>
        <taxon>Viridiplantae</taxon>
        <taxon>Streptophyta</taxon>
        <taxon>Embryophyta</taxon>
        <taxon>Tracheophyta</taxon>
        <taxon>Spermatophyta</taxon>
        <taxon>Magnoliopsida</taxon>
        <taxon>eudicotyledons</taxon>
        <taxon>Gunneridae</taxon>
        <taxon>Pentapetalae</taxon>
        <taxon>rosids</taxon>
        <taxon>malvids</taxon>
        <taxon>Malvales</taxon>
        <taxon>Malvaceae</taxon>
        <taxon>Malvoideae</taxon>
        <taxon>Hibiscus</taxon>
    </lineage>
</organism>
<evidence type="ECO:0000313" key="8">
    <source>
        <dbReference type="Proteomes" id="UP001472677"/>
    </source>
</evidence>
<feature type="domain" description="Phorbol-ester/DAG-type" evidence="5">
    <location>
        <begin position="284"/>
        <end position="337"/>
    </location>
</feature>
<gene>
    <name evidence="7" type="ORF">V6N12_023918</name>
</gene>
<comment type="caution">
    <text evidence="7">The sequence shown here is derived from an EMBL/GenBank/DDBJ whole genome shotgun (WGS) entry which is preliminary data.</text>
</comment>
<evidence type="ECO:0000256" key="3">
    <source>
        <dbReference type="ARBA" id="ARBA00022771"/>
    </source>
</evidence>
<accession>A0ABR2FZ24</accession>
<dbReference type="InterPro" id="IPR004146">
    <property type="entry name" value="DC1"/>
</dbReference>
<dbReference type="PANTHER" id="PTHR46288:SF86">
    <property type="entry name" value="PHORBOL-ESTER_DAG-TYPE DOMAIN-CONTAINING PROTEIN"/>
    <property type="match status" value="1"/>
</dbReference>
<dbReference type="EMBL" id="JBBPBM010000004">
    <property type="protein sequence ID" value="KAK8589524.1"/>
    <property type="molecule type" value="Genomic_DNA"/>
</dbReference>
<dbReference type="SUPFAM" id="SSF57889">
    <property type="entry name" value="Cysteine-rich domain"/>
    <property type="match status" value="4"/>
</dbReference>
<keyword evidence="4" id="KW-0862">Zinc</keyword>
<dbReference type="PANTHER" id="PTHR46288">
    <property type="entry name" value="PHORBOL-ESTER/DAG-TYPE DOMAIN-CONTAINING PROTEIN"/>
    <property type="match status" value="1"/>
</dbReference>
<evidence type="ECO:0000313" key="7">
    <source>
        <dbReference type="EMBL" id="KAK8589524.1"/>
    </source>
</evidence>
<name>A0ABR2FZ24_9ROSI</name>
<evidence type="ECO:0000256" key="2">
    <source>
        <dbReference type="ARBA" id="ARBA00022737"/>
    </source>
</evidence>
<dbReference type="InterPro" id="IPR001965">
    <property type="entry name" value="Znf_PHD"/>
</dbReference>
<feature type="domain" description="Phorbol-ester/DAG-type" evidence="5">
    <location>
        <begin position="39"/>
        <end position="91"/>
    </location>
</feature>
<protein>
    <recommendedName>
        <fullName evidence="9">Phorbol-ester/DAG-type domain-containing protein</fullName>
    </recommendedName>
</protein>
<feature type="domain" description="Phorbol-ester/DAG-type" evidence="5">
    <location>
        <begin position="118"/>
        <end position="162"/>
    </location>
</feature>
<keyword evidence="2" id="KW-0677">Repeat</keyword>
<keyword evidence="3" id="KW-0863">Zinc-finger</keyword>
<proteinExistence type="predicted"/>
<dbReference type="Proteomes" id="UP001472677">
    <property type="component" value="Unassembled WGS sequence"/>
</dbReference>
<evidence type="ECO:0008006" key="9">
    <source>
        <dbReference type="Google" id="ProtNLM"/>
    </source>
</evidence>
<keyword evidence="1" id="KW-0479">Metal-binding</keyword>